<evidence type="ECO:0000313" key="7">
    <source>
        <dbReference type="EMBL" id="OZI17916.1"/>
    </source>
</evidence>
<evidence type="ECO:0000313" key="8">
    <source>
        <dbReference type="Proteomes" id="UP000216947"/>
    </source>
</evidence>
<keyword evidence="4 6" id="KW-0378">Hydrolase</keyword>
<sequence>MKAASKIAGGVITAAVSLVAAYEGRSLVAYLDPVSIPTICEGYTHGVKMGDVATPEQCDDLTRQEVVKALAVVDKSVSRPLPDGVRVALTSFVYNVGPGAYGGSTLLRMLRAGDVRGACNQLPRWVYAGGKKLRGLERRREAERQICLSGL</sequence>
<gene>
    <name evidence="7" type="ORF">CAL19_12600</name>
</gene>
<dbReference type="GO" id="GO:0031640">
    <property type="term" value="P:killing of cells of another organism"/>
    <property type="evidence" value="ECO:0007669"/>
    <property type="project" value="UniProtKB-KW"/>
</dbReference>
<dbReference type="InterPro" id="IPR023346">
    <property type="entry name" value="Lysozyme-like_dom_sf"/>
</dbReference>
<keyword evidence="2 6" id="KW-0929">Antimicrobial</keyword>
<dbReference type="InterPro" id="IPR002196">
    <property type="entry name" value="Glyco_hydro_24"/>
</dbReference>
<keyword evidence="3 6" id="KW-0081">Bacteriolytic enzyme</keyword>
<dbReference type="GO" id="GO:0042742">
    <property type="term" value="P:defense response to bacterium"/>
    <property type="evidence" value="ECO:0007669"/>
    <property type="project" value="UniProtKB-KW"/>
</dbReference>
<comment type="catalytic activity">
    <reaction evidence="1 6">
        <text>Hydrolysis of (1-&gt;4)-beta-linkages between N-acetylmuramic acid and N-acetyl-D-glucosamine residues in a peptidoglycan and between N-acetyl-D-glucosamine residues in chitodextrins.</text>
        <dbReference type="EC" id="3.2.1.17"/>
    </reaction>
</comment>
<dbReference type="AlphaFoldDB" id="A0A261QYV5"/>
<evidence type="ECO:0000256" key="6">
    <source>
        <dbReference type="RuleBase" id="RU003788"/>
    </source>
</evidence>
<dbReference type="Gene3D" id="1.10.530.40">
    <property type="match status" value="1"/>
</dbReference>
<keyword evidence="8" id="KW-1185">Reference proteome</keyword>
<dbReference type="EC" id="3.2.1.17" evidence="6"/>
<protein>
    <recommendedName>
        <fullName evidence="6">Lysozyme</fullName>
        <ecNumber evidence="6">3.2.1.17</ecNumber>
    </recommendedName>
</protein>
<dbReference type="InterPro" id="IPR043688">
    <property type="entry name" value="SAR_endolysin-like"/>
</dbReference>
<organism evidence="7 8">
    <name type="scientific">Bordetella genomosp. 7</name>
    <dbReference type="NCBI Taxonomy" id="1416805"/>
    <lineage>
        <taxon>Bacteria</taxon>
        <taxon>Pseudomonadati</taxon>
        <taxon>Pseudomonadota</taxon>
        <taxon>Betaproteobacteria</taxon>
        <taxon>Burkholderiales</taxon>
        <taxon>Alcaligenaceae</taxon>
        <taxon>Bordetella</taxon>
    </lineage>
</organism>
<evidence type="ECO:0000256" key="2">
    <source>
        <dbReference type="ARBA" id="ARBA00022529"/>
    </source>
</evidence>
<reference evidence="8" key="1">
    <citation type="submission" date="2017-05" db="EMBL/GenBank/DDBJ databases">
        <title>Complete and WGS of Bordetella genogroups.</title>
        <authorList>
            <person name="Spilker T."/>
            <person name="Lipuma J."/>
        </authorList>
    </citation>
    <scope>NUCLEOTIDE SEQUENCE [LARGE SCALE GENOMIC DNA]</scope>
    <source>
        <strain evidence="8">AU18089</strain>
    </source>
</reference>
<dbReference type="InterPro" id="IPR034690">
    <property type="entry name" value="Endolysin_T4_type"/>
</dbReference>
<dbReference type="InterPro" id="IPR051018">
    <property type="entry name" value="Bacteriophage_GH24"/>
</dbReference>
<dbReference type="EMBL" id="NEVK01000006">
    <property type="protein sequence ID" value="OZI17916.1"/>
    <property type="molecule type" value="Genomic_DNA"/>
</dbReference>
<comment type="similarity">
    <text evidence="6">Belongs to the glycosyl hydrolase 24 family.</text>
</comment>
<dbReference type="HAMAP" id="MF_04110">
    <property type="entry name" value="ENDOLYSIN_T4"/>
    <property type="match status" value="1"/>
</dbReference>
<evidence type="ECO:0000256" key="3">
    <source>
        <dbReference type="ARBA" id="ARBA00022638"/>
    </source>
</evidence>
<dbReference type="CDD" id="cd16900">
    <property type="entry name" value="endolysin_R21-like"/>
    <property type="match status" value="1"/>
</dbReference>
<dbReference type="Pfam" id="PF00959">
    <property type="entry name" value="Phage_lysozyme"/>
    <property type="match status" value="1"/>
</dbReference>
<dbReference type="InterPro" id="IPR023347">
    <property type="entry name" value="Lysozyme_dom_sf"/>
</dbReference>
<dbReference type="SUPFAM" id="SSF53955">
    <property type="entry name" value="Lysozyme-like"/>
    <property type="match status" value="1"/>
</dbReference>
<evidence type="ECO:0000256" key="1">
    <source>
        <dbReference type="ARBA" id="ARBA00000632"/>
    </source>
</evidence>
<proteinExistence type="inferred from homology"/>
<comment type="caution">
    <text evidence="7">The sequence shown here is derived from an EMBL/GenBank/DDBJ whole genome shotgun (WGS) entry which is preliminary data.</text>
</comment>
<dbReference type="GO" id="GO:0016998">
    <property type="term" value="P:cell wall macromolecule catabolic process"/>
    <property type="evidence" value="ECO:0007669"/>
    <property type="project" value="InterPro"/>
</dbReference>
<accession>A0A261QYV5</accession>
<keyword evidence="5 6" id="KW-0326">Glycosidase</keyword>
<dbReference type="HAMAP" id="MF_04136">
    <property type="entry name" value="SAR_ENDOLYSIN"/>
    <property type="match status" value="1"/>
</dbReference>
<dbReference type="PANTHER" id="PTHR38107">
    <property type="match status" value="1"/>
</dbReference>
<evidence type="ECO:0000256" key="4">
    <source>
        <dbReference type="ARBA" id="ARBA00022801"/>
    </source>
</evidence>
<dbReference type="RefSeq" id="WP_094796939.1">
    <property type="nucleotide sequence ID" value="NZ_NEVK01000006.1"/>
</dbReference>
<name>A0A261QYV5_9BORD</name>
<dbReference type="GO" id="GO:0009253">
    <property type="term" value="P:peptidoglycan catabolic process"/>
    <property type="evidence" value="ECO:0007669"/>
    <property type="project" value="InterPro"/>
</dbReference>
<dbReference type="PANTHER" id="PTHR38107:SF3">
    <property type="entry name" value="LYSOZYME RRRD-RELATED"/>
    <property type="match status" value="1"/>
</dbReference>
<dbReference type="GO" id="GO:0003796">
    <property type="term" value="F:lysozyme activity"/>
    <property type="evidence" value="ECO:0007669"/>
    <property type="project" value="UniProtKB-EC"/>
</dbReference>
<evidence type="ECO:0000256" key="5">
    <source>
        <dbReference type="ARBA" id="ARBA00023295"/>
    </source>
</evidence>
<dbReference type="Proteomes" id="UP000216947">
    <property type="component" value="Unassembled WGS sequence"/>
</dbReference>